<evidence type="ECO:0000256" key="1">
    <source>
        <dbReference type="ARBA" id="ARBA00004141"/>
    </source>
</evidence>
<feature type="compositionally biased region" description="Low complexity" evidence="7">
    <location>
        <begin position="1"/>
        <end position="21"/>
    </location>
</feature>
<evidence type="ECO:0000256" key="7">
    <source>
        <dbReference type="SAM" id="MobiDB-lite"/>
    </source>
</evidence>
<dbReference type="AlphaFoldDB" id="A0ABC9GWM9"/>
<feature type="transmembrane region" description="Helical" evidence="6">
    <location>
        <begin position="247"/>
        <end position="266"/>
    </location>
</feature>
<dbReference type="EMBL" id="CAXIPR030000325">
    <property type="protein sequence ID" value="CAM0145686.1"/>
    <property type="molecule type" value="Genomic_DNA"/>
</dbReference>
<evidence type="ECO:0000313" key="9">
    <source>
        <dbReference type="Proteomes" id="UP001497457"/>
    </source>
</evidence>
<keyword evidence="9" id="KW-1185">Reference proteome</keyword>
<feature type="region of interest" description="Disordered" evidence="7">
    <location>
        <begin position="1"/>
        <end position="88"/>
    </location>
</feature>
<organism evidence="8 9">
    <name type="scientific">Urochloa decumbens</name>
    <dbReference type="NCBI Taxonomy" id="240449"/>
    <lineage>
        <taxon>Eukaryota</taxon>
        <taxon>Viridiplantae</taxon>
        <taxon>Streptophyta</taxon>
        <taxon>Embryophyta</taxon>
        <taxon>Tracheophyta</taxon>
        <taxon>Spermatophyta</taxon>
        <taxon>Magnoliopsida</taxon>
        <taxon>Liliopsida</taxon>
        <taxon>Poales</taxon>
        <taxon>Poaceae</taxon>
        <taxon>PACMAD clade</taxon>
        <taxon>Panicoideae</taxon>
        <taxon>Panicodae</taxon>
        <taxon>Paniceae</taxon>
        <taxon>Melinidinae</taxon>
        <taxon>Urochloa</taxon>
    </lineage>
</organism>
<feature type="transmembrane region" description="Helical" evidence="6">
    <location>
        <begin position="513"/>
        <end position="534"/>
    </location>
</feature>
<dbReference type="Proteomes" id="UP001497457">
    <property type="component" value="Unassembled WGS sequence"/>
</dbReference>
<feature type="transmembrane region" description="Helical" evidence="6">
    <location>
        <begin position="487"/>
        <end position="507"/>
    </location>
</feature>
<dbReference type="NCBIfam" id="TIGR00797">
    <property type="entry name" value="matE"/>
    <property type="match status" value="1"/>
</dbReference>
<dbReference type="InterPro" id="IPR044644">
    <property type="entry name" value="DinF-like"/>
</dbReference>
<protein>
    <recommendedName>
        <fullName evidence="6">Protein DETOXIFICATION</fullName>
    </recommendedName>
    <alternativeName>
        <fullName evidence="6">Multidrug and toxic compound extrusion protein</fullName>
    </alternativeName>
</protein>
<feature type="transmembrane region" description="Helical" evidence="6">
    <location>
        <begin position="379"/>
        <end position="401"/>
    </location>
</feature>
<feature type="region of interest" description="Disordered" evidence="7">
    <location>
        <begin position="170"/>
        <end position="191"/>
    </location>
</feature>
<feature type="transmembrane region" description="Helical" evidence="6">
    <location>
        <begin position="422"/>
        <end position="445"/>
    </location>
</feature>
<evidence type="ECO:0000256" key="5">
    <source>
        <dbReference type="ARBA" id="ARBA00023136"/>
    </source>
</evidence>
<evidence type="ECO:0000313" key="8">
    <source>
        <dbReference type="EMBL" id="CAM0145686.1"/>
    </source>
</evidence>
<comment type="similarity">
    <text evidence="2 6">Belongs to the multi antimicrobial extrusion (MATE) (TC 2.A.66.1) family.</text>
</comment>
<dbReference type="CDD" id="cd13136">
    <property type="entry name" value="MATE_DinF_like"/>
    <property type="match status" value="1"/>
</dbReference>
<comment type="caution">
    <text evidence="6">Lacks conserved residue(s) required for the propagation of feature annotation.</text>
</comment>
<evidence type="ECO:0000256" key="4">
    <source>
        <dbReference type="ARBA" id="ARBA00022989"/>
    </source>
</evidence>
<comment type="subcellular location">
    <subcellularLocation>
        <location evidence="1">Membrane</location>
        <topology evidence="1">Multi-pass membrane protein</topology>
    </subcellularLocation>
</comment>
<keyword evidence="3 6" id="KW-0812">Transmembrane</keyword>
<dbReference type="PANTHER" id="PTHR42893:SF23">
    <property type="entry name" value="PROTEIN DETOXIFICATION"/>
    <property type="match status" value="1"/>
</dbReference>
<proteinExistence type="inferred from homology"/>
<feature type="transmembrane region" description="Helical" evidence="6">
    <location>
        <begin position="339"/>
        <end position="359"/>
    </location>
</feature>
<dbReference type="Pfam" id="PF01554">
    <property type="entry name" value="MatE"/>
    <property type="match status" value="2"/>
</dbReference>
<dbReference type="PANTHER" id="PTHR42893">
    <property type="entry name" value="PROTEIN DETOXIFICATION 44, CHLOROPLASTIC-RELATED"/>
    <property type="match status" value="1"/>
</dbReference>
<keyword evidence="4 6" id="KW-1133">Transmembrane helix</keyword>
<comment type="caution">
    <text evidence="8">The sequence shown here is derived from an EMBL/GenBank/DDBJ whole genome shotgun (WGS) entry which is preliminary data.</text>
</comment>
<feature type="transmembrane region" description="Helical" evidence="6">
    <location>
        <begin position="194"/>
        <end position="227"/>
    </location>
</feature>
<accession>A0ABC9GWM9</accession>
<keyword evidence="5 6" id="KW-0472">Membrane</keyword>
<gene>
    <name evidence="8" type="ORF">URODEC1_LOCUS119367</name>
</gene>
<name>A0ABC9GWM9_9POAL</name>
<evidence type="ECO:0000256" key="3">
    <source>
        <dbReference type="ARBA" id="ARBA00022692"/>
    </source>
</evidence>
<evidence type="ECO:0000256" key="2">
    <source>
        <dbReference type="ARBA" id="ARBA00010199"/>
    </source>
</evidence>
<sequence length="549" mass="57464">MAATSPATAAATAAPIRSRAPCTGFNRVSLPCCRRRPRRATPWWGPPRCSRKGKPVVTDVVEEEAPPPRGPETQRKDNQDADSGARPGVLGRLRLDGVAADIIGIAAPAALALAADPITALVDTAFVGHIGSAQLAAVGASASVFNLVSKLFNVPLLNVTTSFVAEQQAVNDNSSSDTGQREAPQKKASQQRKVLPAVSTSLALAAGIGLLEMMALIVGSGTLMNIIGIPVDSPMRAPAEQFLTLRAYGAPPIIVALAAQGAFRGFLDTKTPLYAVGAGNLLNAILDAVLIFPLGLGVSGAALATVSSEYLTAFVLLWKLNNEVDLFSWNIIGDGVIRYLKSGGLLIGRTIAVLLTLTLSTSLAAREGPVPMAGYEICLQIWLTISLLNDALALAGQALLASEYAKGNYKQARVVLYRILQVGGVTGVVLAATLFIGFGSLSLLFTDDPAVLDVAQSGVWFVTISQPVNAVAFVADGLYYGVSDFAYAAYSMIFAGAVSSVFLLIAAPKFGLGGIWAGLTLFMSLRAIACFWRFGSKGGPWEIIWSESE</sequence>
<evidence type="ECO:0000256" key="6">
    <source>
        <dbReference type="RuleBase" id="RU004914"/>
    </source>
</evidence>
<reference evidence="8 9" key="1">
    <citation type="submission" date="2024-10" db="EMBL/GenBank/DDBJ databases">
        <authorList>
            <person name="Ryan C."/>
        </authorList>
    </citation>
    <scope>NUCLEOTIDE SEQUENCE [LARGE SCALE GENOMIC DNA]</scope>
</reference>
<dbReference type="GO" id="GO:0016020">
    <property type="term" value="C:membrane"/>
    <property type="evidence" value="ECO:0007669"/>
    <property type="project" value="UniProtKB-SubCell"/>
</dbReference>
<dbReference type="InterPro" id="IPR002528">
    <property type="entry name" value="MATE_fam"/>
</dbReference>